<keyword evidence="5" id="KW-1185">Reference proteome</keyword>
<name>A0A813XJP7_9BILA</name>
<dbReference type="Proteomes" id="UP000681722">
    <property type="component" value="Unassembled WGS sequence"/>
</dbReference>
<evidence type="ECO:0000313" key="5">
    <source>
        <dbReference type="Proteomes" id="UP000663829"/>
    </source>
</evidence>
<dbReference type="EMBL" id="CAJOBA010047527">
    <property type="protein sequence ID" value="CAF4202108.1"/>
    <property type="molecule type" value="Genomic_DNA"/>
</dbReference>
<evidence type="ECO:0000313" key="1">
    <source>
        <dbReference type="EMBL" id="CAF0874160.1"/>
    </source>
</evidence>
<sequence>TNYSNTKILENDNNSAMIDINQLHILPYSDRFDQTKTHVGFIIYSYNNHTEFILNGIYCKTGYVLIKHGENVENINSNSNLIHEKLFQYLFGQEPDQLFVGVTFMYVNNWLYNCFAFNGSKIHPYEQKLIEIMLISLYENDMWLTNPYADVEQLNMFAKKMFIYKLSSINQLFEQKRTEIHNGGSFLDNLPKRFRRNKKKSSTTNDSFQRFHWTQDQINLFEMTLTTWIDEQFKLIEKLFKTEEYLYIDDSTKQLFKNFIRHHVLQS</sequence>
<dbReference type="EMBL" id="CAJNOQ010001175">
    <property type="protein sequence ID" value="CAF0874160.1"/>
    <property type="molecule type" value="Genomic_DNA"/>
</dbReference>
<comment type="caution">
    <text evidence="1">The sequence shown here is derived from an EMBL/GenBank/DDBJ whole genome shotgun (WGS) entry which is preliminary data.</text>
</comment>
<evidence type="ECO:0000313" key="2">
    <source>
        <dbReference type="EMBL" id="CAF1394701.1"/>
    </source>
</evidence>
<dbReference type="OrthoDB" id="9988667at2759"/>
<dbReference type="EMBL" id="CAJOBC010001174">
    <property type="protein sequence ID" value="CAF3661191.1"/>
    <property type="molecule type" value="Genomic_DNA"/>
</dbReference>
<accession>A0A813XJP7</accession>
<dbReference type="AlphaFoldDB" id="A0A813XJP7"/>
<proteinExistence type="predicted"/>
<organism evidence="1 5">
    <name type="scientific">Didymodactylos carnosus</name>
    <dbReference type="NCBI Taxonomy" id="1234261"/>
    <lineage>
        <taxon>Eukaryota</taxon>
        <taxon>Metazoa</taxon>
        <taxon>Spiralia</taxon>
        <taxon>Gnathifera</taxon>
        <taxon>Rotifera</taxon>
        <taxon>Eurotatoria</taxon>
        <taxon>Bdelloidea</taxon>
        <taxon>Philodinida</taxon>
        <taxon>Philodinidae</taxon>
        <taxon>Didymodactylos</taxon>
    </lineage>
</organism>
<dbReference type="Proteomes" id="UP000663829">
    <property type="component" value="Unassembled WGS sequence"/>
</dbReference>
<reference evidence="1" key="1">
    <citation type="submission" date="2021-02" db="EMBL/GenBank/DDBJ databases">
        <authorList>
            <person name="Nowell W R."/>
        </authorList>
    </citation>
    <scope>NUCLEOTIDE SEQUENCE</scope>
</reference>
<dbReference type="Proteomes" id="UP000677228">
    <property type="component" value="Unassembled WGS sequence"/>
</dbReference>
<evidence type="ECO:0000313" key="4">
    <source>
        <dbReference type="EMBL" id="CAF4202108.1"/>
    </source>
</evidence>
<gene>
    <name evidence="1" type="ORF">GPM918_LOCUS7259</name>
    <name evidence="2" type="ORF">OVA965_LOCUS32748</name>
    <name evidence="3" type="ORF">SRO942_LOCUS7256</name>
    <name evidence="4" type="ORF">TMI583_LOCUS33611</name>
</gene>
<dbReference type="Proteomes" id="UP000682733">
    <property type="component" value="Unassembled WGS sequence"/>
</dbReference>
<feature type="non-terminal residue" evidence="1">
    <location>
        <position position="1"/>
    </location>
</feature>
<evidence type="ECO:0000313" key="3">
    <source>
        <dbReference type="EMBL" id="CAF3661191.1"/>
    </source>
</evidence>
<dbReference type="EMBL" id="CAJNOK010025814">
    <property type="protein sequence ID" value="CAF1394701.1"/>
    <property type="molecule type" value="Genomic_DNA"/>
</dbReference>
<protein>
    <submittedName>
        <fullName evidence="1">Uncharacterized protein</fullName>
    </submittedName>
</protein>